<keyword evidence="1" id="KW-0812">Transmembrane</keyword>
<keyword evidence="1" id="KW-0472">Membrane</keyword>
<dbReference type="EMBL" id="ACGU01000009">
    <property type="protein sequence ID" value="EEJ73035.1"/>
    <property type="molecule type" value="Genomic_DNA"/>
</dbReference>
<dbReference type="AlphaFoldDB" id="C2EK20"/>
<evidence type="ECO:0000313" key="2">
    <source>
        <dbReference type="EMBL" id="EEJ73035.1"/>
    </source>
</evidence>
<reference evidence="2 3" key="1">
    <citation type="submission" date="2009-01" db="EMBL/GenBank/DDBJ databases">
        <authorList>
            <person name="Qin X."/>
            <person name="Bachman B."/>
            <person name="Battles P."/>
            <person name="Bell A."/>
            <person name="Bess C."/>
            <person name="Bickham C."/>
            <person name="Chaboub L."/>
            <person name="Chen D."/>
            <person name="Coyle M."/>
            <person name="Deiros D.R."/>
            <person name="Dinh H."/>
            <person name="Forbes L."/>
            <person name="Fowler G."/>
            <person name="Francisco L."/>
            <person name="Fu Q."/>
            <person name="Gubbala S."/>
            <person name="Hale W."/>
            <person name="Han Y."/>
            <person name="Hemphill L."/>
            <person name="Highlander S.K."/>
            <person name="Hirani K."/>
            <person name="Hogues M."/>
            <person name="Jackson L."/>
            <person name="Jakkamsetti A."/>
            <person name="Javaid M."/>
            <person name="Jiang H."/>
            <person name="Korchina V."/>
            <person name="Kovar C."/>
            <person name="Lara F."/>
            <person name="Lee S."/>
            <person name="Mata R."/>
            <person name="Mathew T."/>
            <person name="Moen C."/>
            <person name="Morales K."/>
            <person name="Munidasa M."/>
            <person name="Nazareth L."/>
            <person name="Ngo R."/>
            <person name="Nguyen L."/>
            <person name="Okwuonu G."/>
            <person name="Ongeri F."/>
            <person name="Patil S."/>
            <person name="Petrosino J."/>
            <person name="Pham C."/>
            <person name="Pham P."/>
            <person name="Pu L.-L."/>
            <person name="Puazo M."/>
            <person name="Raj R."/>
            <person name="Reid J."/>
            <person name="Rouhana J."/>
            <person name="Saada N."/>
            <person name="Shang Y."/>
            <person name="Simmons D."/>
            <person name="Thornton R."/>
            <person name="Warren J."/>
            <person name="Weissenberger G."/>
            <person name="Zhang J."/>
            <person name="Zhang L."/>
            <person name="Zhou C."/>
            <person name="Zhu D."/>
            <person name="Muzny D."/>
            <person name="Worley K."/>
            <person name="Gibbs R."/>
        </authorList>
    </citation>
    <scope>NUCLEOTIDE SEQUENCE [LARGE SCALE GENOMIC DNA]</scope>
    <source>
        <strain evidence="2 3">DSM 16047</strain>
    </source>
</reference>
<dbReference type="Proteomes" id="UP000005583">
    <property type="component" value="Unassembled WGS sequence"/>
</dbReference>
<proteinExistence type="predicted"/>
<gene>
    <name evidence="2" type="ORF">HMPREF0548_0016</name>
</gene>
<evidence type="ECO:0000256" key="1">
    <source>
        <dbReference type="SAM" id="Phobius"/>
    </source>
</evidence>
<evidence type="ECO:0000313" key="3">
    <source>
        <dbReference type="Proteomes" id="UP000005583"/>
    </source>
</evidence>
<feature type="transmembrane region" description="Helical" evidence="1">
    <location>
        <begin position="42"/>
        <end position="60"/>
    </location>
</feature>
<sequence length="218" mass="25369">MKEAQLVQQHQLYPGSQMRKQLDLTALTPSNNDEKVGKKPKVLNVIFSILIVVLVSLFLTGFGYQLWWVFALVLILGLFITLPVCFSSFWEINQQQLIITTYSENGIKKLGQLLGIVKAEKQVIDLSQIRDARIKYEKIPRVSLFNFNPDHLYLLLAIDHEDQIKLDLNNVNYVKLNNIIAFLTNKNVNVYDEQMILQLLAEHKNLFKHFHKKWVTVY</sequence>
<feature type="transmembrane region" description="Helical" evidence="1">
    <location>
        <begin position="66"/>
        <end position="90"/>
    </location>
</feature>
<organism evidence="2 3">
    <name type="scientific">Lactobacillus ultunensis DSM 16047</name>
    <dbReference type="NCBI Taxonomy" id="525365"/>
    <lineage>
        <taxon>Bacteria</taxon>
        <taxon>Bacillati</taxon>
        <taxon>Bacillota</taxon>
        <taxon>Bacilli</taxon>
        <taxon>Lactobacillales</taxon>
        <taxon>Lactobacillaceae</taxon>
        <taxon>Lactobacillus</taxon>
    </lineage>
</organism>
<dbReference type="RefSeq" id="WP_007126208.1">
    <property type="nucleotide sequence ID" value="NZ_AZFO01000004.1"/>
</dbReference>
<accession>C2EK20</accession>
<comment type="caution">
    <text evidence="2">The sequence shown here is derived from an EMBL/GenBank/DDBJ whole genome shotgun (WGS) entry which is preliminary data.</text>
</comment>
<dbReference type="PATRIC" id="fig|525365.8.peg.1502"/>
<dbReference type="STRING" id="525365.HMPREF0548_0016"/>
<keyword evidence="3" id="KW-1185">Reference proteome</keyword>
<keyword evidence="1" id="KW-1133">Transmembrane helix</keyword>
<name>C2EK20_9LACO</name>
<dbReference type="eggNOG" id="COG1396">
    <property type="taxonomic scope" value="Bacteria"/>
</dbReference>
<protein>
    <submittedName>
        <fullName evidence="2">Uncharacterized protein</fullName>
    </submittedName>
</protein>
<dbReference type="HOGENOM" id="CLU_093421_0_0_9"/>